<dbReference type="EMBL" id="BJOC01000003">
    <property type="protein sequence ID" value="GED21110.1"/>
    <property type="molecule type" value="Genomic_DNA"/>
</dbReference>
<evidence type="ECO:0000256" key="1">
    <source>
        <dbReference type="ARBA" id="ARBA00004196"/>
    </source>
</evidence>
<dbReference type="PANTHER" id="PTHR47870:SF4">
    <property type="entry name" value="CYTOCHROME C-TYPE BIOGENESIS PROTEIN CYCH"/>
    <property type="match status" value="1"/>
</dbReference>
<dbReference type="SUPFAM" id="SSF48452">
    <property type="entry name" value="TPR-like"/>
    <property type="match status" value="1"/>
</dbReference>
<dbReference type="OrthoDB" id="9776053at2"/>
<dbReference type="NCBIfam" id="TIGR03142">
    <property type="entry name" value="cytochro_ccmI"/>
    <property type="match status" value="1"/>
</dbReference>
<proteinExistence type="predicted"/>
<keyword evidence="8" id="KW-1185">Reference proteome</keyword>
<dbReference type="InterPro" id="IPR011990">
    <property type="entry name" value="TPR-like_helical_dom_sf"/>
</dbReference>
<dbReference type="Proteomes" id="UP000319812">
    <property type="component" value="Unassembled WGS sequence"/>
</dbReference>
<dbReference type="PANTHER" id="PTHR47870">
    <property type="entry name" value="CYTOCHROME C-TYPE BIOGENESIS PROTEIN CCMH"/>
    <property type="match status" value="1"/>
</dbReference>
<reference evidence="7 8" key="1">
    <citation type="submission" date="2019-06" db="EMBL/GenBank/DDBJ databases">
        <title>Whole genome shotgun sequence of Halomonas halmophila NBRC 15537.</title>
        <authorList>
            <person name="Hosoyama A."/>
            <person name="Uohara A."/>
            <person name="Ohji S."/>
            <person name="Ichikawa N."/>
        </authorList>
    </citation>
    <scope>NUCLEOTIDE SEQUENCE [LARGE SCALE GENOMIC DNA]</scope>
    <source>
        <strain evidence="7 8">NBRC 15537</strain>
    </source>
</reference>
<dbReference type="Gene3D" id="1.25.40.10">
    <property type="entry name" value="Tetratricopeptide repeat domain"/>
    <property type="match status" value="1"/>
</dbReference>
<dbReference type="GO" id="GO:0030313">
    <property type="term" value="C:cell envelope"/>
    <property type="evidence" value="ECO:0007669"/>
    <property type="project" value="UniProtKB-SubCell"/>
</dbReference>
<gene>
    <name evidence="7" type="ORF">HHA01_00870</name>
</gene>
<dbReference type="InterPro" id="IPR017560">
    <property type="entry name" value="Cyt_c_biogenesis_CcmI"/>
</dbReference>
<organism evidence="7 8">
    <name type="scientific">Halomonas halmophila</name>
    <dbReference type="NCBI Taxonomy" id="252"/>
    <lineage>
        <taxon>Bacteria</taxon>
        <taxon>Pseudomonadati</taxon>
        <taxon>Pseudomonadota</taxon>
        <taxon>Gammaproteobacteria</taxon>
        <taxon>Oceanospirillales</taxon>
        <taxon>Halomonadaceae</taxon>
        <taxon>Halomonas</taxon>
    </lineage>
</organism>
<dbReference type="AlphaFoldDB" id="A0A4Y4F0G3"/>
<dbReference type="RefSeq" id="WP_141317132.1">
    <property type="nucleotide sequence ID" value="NZ_BJOC01000003.1"/>
</dbReference>
<protein>
    <recommendedName>
        <fullName evidence="6">Cytochrome c-type biogenesis protein H TPR domain-containing protein</fullName>
    </recommendedName>
</protein>
<keyword evidence="2" id="KW-0677">Repeat</keyword>
<evidence type="ECO:0000313" key="7">
    <source>
        <dbReference type="EMBL" id="GED21110.1"/>
    </source>
</evidence>
<feature type="compositionally biased region" description="Basic and acidic residues" evidence="5">
    <location>
        <begin position="290"/>
        <end position="315"/>
    </location>
</feature>
<evidence type="ECO:0000313" key="8">
    <source>
        <dbReference type="Proteomes" id="UP000319812"/>
    </source>
</evidence>
<keyword evidence="3" id="KW-0201">Cytochrome c-type biogenesis</keyword>
<name>A0A4Y4F0G3_9GAMM</name>
<evidence type="ECO:0000256" key="2">
    <source>
        <dbReference type="ARBA" id="ARBA00022737"/>
    </source>
</evidence>
<evidence type="ECO:0000259" key="6">
    <source>
        <dbReference type="Pfam" id="PF23914"/>
    </source>
</evidence>
<feature type="region of interest" description="Disordered" evidence="5">
    <location>
        <begin position="281"/>
        <end position="315"/>
    </location>
</feature>
<evidence type="ECO:0000256" key="5">
    <source>
        <dbReference type="SAM" id="MobiDB-lite"/>
    </source>
</evidence>
<dbReference type="InterPro" id="IPR056413">
    <property type="entry name" value="TPR_CcmH_CycH"/>
</dbReference>
<dbReference type="Pfam" id="PF23914">
    <property type="entry name" value="TPR_CcmH_CycH"/>
    <property type="match status" value="1"/>
</dbReference>
<evidence type="ECO:0000256" key="3">
    <source>
        <dbReference type="ARBA" id="ARBA00022748"/>
    </source>
</evidence>
<dbReference type="GO" id="GO:0005886">
    <property type="term" value="C:plasma membrane"/>
    <property type="evidence" value="ECO:0007669"/>
    <property type="project" value="TreeGrafter"/>
</dbReference>
<evidence type="ECO:0000256" key="4">
    <source>
        <dbReference type="ARBA" id="ARBA00022803"/>
    </source>
</evidence>
<comment type="subcellular location">
    <subcellularLocation>
        <location evidence="1">Cell envelope</location>
    </subcellularLocation>
</comment>
<keyword evidence="4" id="KW-0802">TPR repeat</keyword>
<dbReference type="GO" id="GO:0017004">
    <property type="term" value="P:cytochrome complex assembly"/>
    <property type="evidence" value="ECO:0007669"/>
    <property type="project" value="UniProtKB-KW"/>
</dbReference>
<sequence>MTVLWLAFGALLVPTLWWLVVPLRLADGVRAAQRDAEAREPGTEDNLAVYRRRLASLESALARGDISAQDFEADRLELERELLEDTRRTQRSPLRASRAGRSLVPVLMVAVVIASLLAYHQAGSAGDLALRAAQQQVLNGPEASPDRLIEALEKQAARQPDNPNVWRSLFPLYRDSGRLEAAARALQRLIELQGRRPALLAELAQLRYFAGGRRLDADIQALVDEVLAEAPAQPTIMGMLGIEAFQNAEYQLAIERWRKAIAGMGDERSSRALRQGIEAARQRLAADQAPRPDPKDKASTENSRAPERVIDKVVE</sequence>
<dbReference type="InterPro" id="IPR051263">
    <property type="entry name" value="C-type_cytochrome_biogenesis"/>
</dbReference>
<feature type="domain" description="Cytochrome c-type biogenesis protein H TPR" evidence="6">
    <location>
        <begin position="144"/>
        <end position="265"/>
    </location>
</feature>
<accession>A0A4Y4F0G3</accession>
<comment type="caution">
    <text evidence="7">The sequence shown here is derived from an EMBL/GenBank/DDBJ whole genome shotgun (WGS) entry which is preliminary data.</text>
</comment>